<feature type="transmembrane region" description="Helical" evidence="6">
    <location>
        <begin position="71"/>
        <end position="92"/>
    </location>
</feature>
<dbReference type="RefSeq" id="WP_339112081.1">
    <property type="nucleotide sequence ID" value="NZ_JAYWLC010000001.1"/>
</dbReference>
<dbReference type="Proteomes" id="UP001438953">
    <property type="component" value="Unassembled WGS sequence"/>
</dbReference>
<evidence type="ECO:0000256" key="3">
    <source>
        <dbReference type="ARBA" id="ARBA00022692"/>
    </source>
</evidence>
<sequence length="216" mass="23131">MTTITVFLAILGAVLLGAMSPGPSFVLISRLSLANSRRSGMAAAIGMGAGGAVFSVLALVGLIALLQQVEWLYWGLKVCGGTYLVFLGLKIWRHSRSVMVMAGTDSLQMPGAAKAKRQDFGSFGLGFVTQMANPKTAIVYASIFAAMLPENPERMLIFALPVAVFVVEAGWYGLVALVFSAPGPQQTYLRSKRWFDRAAGTVLALLGLRLIVEEMR</sequence>
<evidence type="ECO:0000313" key="7">
    <source>
        <dbReference type="EMBL" id="MER5170601.1"/>
    </source>
</evidence>
<evidence type="ECO:0000256" key="5">
    <source>
        <dbReference type="ARBA" id="ARBA00023136"/>
    </source>
</evidence>
<evidence type="ECO:0000256" key="4">
    <source>
        <dbReference type="ARBA" id="ARBA00022989"/>
    </source>
</evidence>
<feature type="transmembrane region" description="Helical" evidence="6">
    <location>
        <begin position="40"/>
        <end position="65"/>
    </location>
</feature>
<accession>A0ABV1SDA5</accession>
<comment type="subcellular location">
    <subcellularLocation>
        <location evidence="1">Cell membrane</location>
        <topology evidence="1">Multi-pass membrane protein</topology>
    </subcellularLocation>
</comment>
<dbReference type="PANTHER" id="PTHR30086:SF20">
    <property type="entry name" value="ARGININE EXPORTER PROTEIN ARGO-RELATED"/>
    <property type="match status" value="1"/>
</dbReference>
<evidence type="ECO:0000256" key="1">
    <source>
        <dbReference type="ARBA" id="ARBA00004651"/>
    </source>
</evidence>
<reference evidence="7 8" key="1">
    <citation type="submission" date="2024-01" db="EMBL/GenBank/DDBJ databases">
        <authorList>
            <person name="Deng Y."/>
            <person name="Su J."/>
        </authorList>
    </citation>
    <scope>NUCLEOTIDE SEQUENCE [LARGE SCALE GENOMIC DNA]</scope>
    <source>
        <strain evidence="7 8">CPCC 100088</strain>
    </source>
</reference>
<dbReference type="EMBL" id="JAYWLC010000001">
    <property type="protein sequence ID" value="MER5170601.1"/>
    <property type="molecule type" value="Genomic_DNA"/>
</dbReference>
<feature type="transmembrane region" description="Helical" evidence="6">
    <location>
        <begin position="6"/>
        <end position="28"/>
    </location>
</feature>
<reference evidence="7 8" key="2">
    <citation type="submission" date="2024-06" db="EMBL/GenBank/DDBJ databases">
        <title>Thioclava kandeliae sp. nov. from a rhizosphere soil sample of Kandelia candel in a mangrove.</title>
        <authorList>
            <person name="Mu T."/>
        </authorList>
    </citation>
    <scope>NUCLEOTIDE SEQUENCE [LARGE SCALE GENOMIC DNA]</scope>
    <source>
        <strain evidence="7 8">CPCC 100088</strain>
    </source>
</reference>
<protein>
    <submittedName>
        <fullName evidence="7">LysE family transporter</fullName>
    </submittedName>
</protein>
<dbReference type="Pfam" id="PF01810">
    <property type="entry name" value="LysE"/>
    <property type="match status" value="1"/>
</dbReference>
<keyword evidence="2" id="KW-1003">Cell membrane</keyword>
<evidence type="ECO:0000256" key="6">
    <source>
        <dbReference type="SAM" id="Phobius"/>
    </source>
</evidence>
<feature type="transmembrane region" description="Helical" evidence="6">
    <location>
        <begin position="194"/>
        <end position="212"/>
    </location>
</feature>
<evidence type="ECO:0000256" key="2">
    <source>
        <dbReference type="ARBA" id="ARBA00022475"/>
    </source>
</evidence>
<name>A0ABV1SDA5_9RHOB</name>
<proteinExistence type="predicted"/>
<evidence type="ECO:0000313" key="8">
    <source>
        <dbReference type="Proteomes" id="UP001438953"/>
    </source>
</evidence>
<organism evidence="7 8">
    <name type="scientific">Thioclava kandeliae</name>
    <dbReference type="NCBI Taxonomy" id="3070818"/>
    <lineage>
        <taxon>Bacteria</taxon>
        <taxon>Pseudomonadati</taxon>
        <taxon>Pseudomonadota</taxon>
        <taxon>Alphaproteobacteria</taxon>
        <taxon>Rhodobacterales</taxon>
        <taxon>Paracoccaceae</taxon>
        <taxon>Thioclava</taxon>
    </lineage>
</organism>
<keyword evidence="5 6" id="KW-0472">Membrane</keyword>
<dbReference type="PANTHER" id="PTHR30086">
    <property type="entry name" value="ARGININE EXPORTER PROTEIN ARGO"/>
    <property type="match status" value="1"/>
</dbReference>
<gene>
    <name evidence="7" type="ORF">VSX56_02340</name>
</gene>
<feature type="transmembrane region" description="Helical" evidence="6">
    <location>
        <begin position="155"/>
        <end position="174"/>
    </location>
</feature>
<keyword evidence="8" id="KW-1185">Reference proteome</keyword>
<keyword evidence="4 6" id="KW-1133">Transmembrane helix</keyword>
<dbReference type="InterPro" id="IPR001123">
    <property type="entry name" value="LeuE-type"/>
</dbReference>
<keyword evidence="3 6" id="KW-0812">Transmembrane</keyword>
<comment type="caution">
    <text evidence="7">The sequence shown here is derived from an EMBL/GenBank/DDBJ whole genome shotgun (WGS) entry which is preliminary data.</text>
</comment>